<gene>
    <name evidence="5" type="ORF">D5R40_28965</name>
</gene>
<dbReference type="InterPro" id="IPR002173">
    <property type="entry name" value="Carboh/pur_kinase_PfkB_CS"/>
</dbReference>
<sequence length="338" mass="36441">MTAANTQKLDVFGVGNALVDILAFVEEDLITKHSLQKSGMTLMDAPTQGGILHDLEHIPLQMRSGGSAANTMIAIAQSGGTGIFVAKVANDPNGELYRQDMLDSKIEFNVVPTSTENGPTGTCVVLTTPDAERTMCTNLGVSVSLSANDIDAEQIKRCKYSYIEGYLWTGPDTKQACIQAMEDSKRQEVKVCFTFSDQFLVDMFADDFREVASNYCDVLFCNADEARSFCGIESLEECAIKIGELVETAFITNGKEGCLVAKDQKITPVPGFPVKAIDTVGAGDAFAGGVLFGLTHGYTPIQAARWGNYLASAVVQIQGPRLEGSWEDKFQEVISSPN</sequence>
<keyword evidence="3 5" id="KW-0418">Kinase</keyword>
<dbReference type="InterPro" id="IPR029056">
    <property type="entry name" value="Ribokinase-like"/>
</dbReference>
<dbReference type="InterPro" id="IPR052700">
    <property type="entry name" value="Carb_kinase_PfkB-like"/>
</dbReference>
<comment type="similarity">
    <text evidence="1">Belongs to the carbohydrate kinase PfkB family.</text>
</comment>
<reference evidence="5 6" key="1">
    <citation type="journal article" date="2018" name="ACS Chem. Biol.">
        <title>Ketoreductase domain dysfunction expands chemodiversity: malyngamide biosynthesis in the cyanobacterium Okeania hirsuta.</title>
        <authorList>
            <person name="Moss N.A."/>
            <person name="Leao T."/>
            <person name="Rankin M."/>
            <person name="McCullough T.M."/>
            <person name="Qu P."/>
            <person name="Korobeynikov A."/>
            <person name="Smith J.L."/>
            <person name="Gerwick L."/>
            <person name="Gerwick W.H."/>
        </authorList>
    </citation>
    <scope>NUCLEOTIDE SEQUENCE [LARGE SCALE GENOMIC DNA]</scope>
    <source>
        <strain evidence="5 6">PAB10Feb10-1</strain>
    </source>
</reference>
<dbReference type="GO" id="GO:0016301">
    <property type="term" value="F:kinase activity"/>
    <property type="evidence" value="ECO:0007669"/>
    <property type="project" value="UniProtKB-KW"/>
</dbReference>
<accession>A0A3N6P2Y0</accession>
<dbReference type="PANTHER" id="PTHR43320:SF3">
    <property type="entry name" value="CARBOHYDRATE KINASE PFKB DOMAIN-CONTAINING PROTEIN"/>
    <property type="match status" value="1"/>
</dbReference>
<evidence type="ECO:0000256" key="3">
    <source>
        <dbReference type="ARBA" id="ARBA00022777"/>
    </source>
</evidence>
<evidence type="ECO:0000313" key="5">
    <source>
        <dbReference type="EMBL" id="RQH25871.1"/>
    </source>
</evidence>
<evidence type="ECO:0000313" key="6">
    <source>
        <dbReference type="Proteomes" id="UP000269154"/>
    </source>
</evidence>
<evidence type="ECO:0000256" key="2">
    <source>
        <dbReference type="ARBA" id="ARBA00022679"/>
    </source>
</evidence>
<keyword evidence="6" id="KW-1185">Reference proteome</keyword>
<dbReference type="SUPFAM" id="SSF53613">
    <property type="entry name" value="Ribokinase-like"/>
    <property type="match status" value="1"/>
</dbReference>
<evidence type="ECO:0000259" key="4">
    <source>
        <dbReference type="Pfam" id="PF00294"/>
    </source>
</evidence>
<dbReference type="Pfam" id="PF00294">
    <property type="entry name" value="PfkB"/>
    <property type="match status" value="1"/>
</dbReference>
<keyword evidence="2" id="KW-0808">Transferase</keyword>
<dbReference type="AlphaFoldDB" id="A0A3N6P2Y0"/>
<proteinExistence type="inferred from homology"/>
<dbReference type="OrthoDB" id="9775849at2"/>
<dbReference type="EMBL" id="RCBY01000293">
    <property type="protein sequence ID" value="RQH25871.1"/>
    <property type="molecule type" value="Genomic_DNA"/>
</dbReference>
<dbReference type="RefSeq" id="WP_124155555.1">
    <property type="nucleotide sequence ID" value="NZ_CAWOLW010000216.1"/>
</dbReference>
<dbReference type="Proteomes" id="UP000269154">
    <property type="component" value="Unassembled WGS sequence"/>
</dbReference>
<evidence type="ECO:0000256" key="1">
    <source>
        <dbReference type="ARBA" id="ARBA00010688"/>
    </source>
</evidence>
<organism evidence="5 6">
    <name type="scientific">Okeania hirsuta</name>
    <dbReference type="NCBI Taxonomy" id="1458930"/>
    <lineage>
        <taxon>Bacteria</taxon>
        <taxon>Bacillati</taxon>
        <taxon>Cyanobacteriota</taxon>
        <taxon>Cyanophyceae</taxon>
        <taxon>Oscillatoriophycideae</taxon>
        <taxon>Oscillatoriales</taxon>
        <taxon>Microcoleaceae</taxon>
        <taxon>Okeania</taxon>
    </lineage>
</organism>
<dbReference type="Gene3D" id="3.40.1190.20">
    <property type="match status" value="1"/>
</dbReference>
<dbReference type="PANTHER" id="PTHR43320">
    <property type="entry name" value="SUGAR KINASE"/>
    <property type="match status" value="1"/>
</dbReference>
<dbReference type="PROSITE" id="PS00584">
    <property type="entry name" value="PFKB_KINASES_2"/>
    <property type="match status" value="1"/>
</dbReference>
<feature type="domain" description="Carbohydrate kinase PfkB" evidence="4">
    <location>
        <begin position="61"/>
        <end position="321"/>
    </location>
</feature>
<dbReference type="InterPro" id="IPR011611">
    <property type="entry name" value="PfkB_dom"/>
</dbReference>
<dbReference type="CDD" id="cd01168">
    <property type="entry name" value="adenosine_kinase"/>
    <property type="match status" value="1"/>
</dbReference>
<comment type="caution">
    <text evidence="5">The sequence shown here is derived from an EMBL/GenBank/DDBJ whole genome shotgun (WGS) entry which is preliminary data.</text>
</comment>
<protein>
    <submittedName>
        <fullName evidence="5">Adenosine kinase</fullName>
    </submittedName>
</protein>
<name>A0A3N6P2Y0_9CYAN</name>